<gene>
    <name evidence="2" type="ORF">H6X83_03500</name>
</gene>
<sequence>MKAKIRISQATRRVAFIGMLGALALVLSALEAMLPPLPMLPPGAKLGLSNIVTMYAAGAVGLVPALCIALLKGLFAGAMSGSVALLMSTAGGLASTLVMWLLLRPKKQPFGTIGLGVAGALTHNMAQLGVAALLTTPAVGWYAPWLLLFGVAAGILTGLVLRAVTPFLEHFKT</sequence>
<dbReference type="AlphaFoldDB" id="A0A7G9WJ48"/>
<name>A0A7G9WJ48_9FIRM</name>
<dbReference type="Pfam" id="PF07456">
    <property type="entry name" value="Hpre_diP_synt_I"/>
    <property type="match status" value="1"/>
</dbReference>
<dbReference type="InterPro" id="IPR014535">
    <property type="entry name" value="Hpre_diP_synt_I"/>
</dbReference>
<dbReference type="Gene3D" id="1.10.1760.20">
    <property type="match status" value="1"/>
</dbReference>
<evidence type="ECO:0000256" key="1">
    <source>
        <dbReference type="SAM" id="Phobius"/>
    </source>
</evidence>
<dbReference type="EMBL" id="CP060696">
    <property type="protein sequence ID" value="QNO18710.1"/>
    <property type="molecule type" value="Genomic_DNA"/>
</dbReference>
<reference evidence="2 3" key="1">
    <citation type="submission" date="2020-08" db="EMBL/GenBank/DDBJ databases">
        <authorList>
            <person name="Ren C."/>
            <person name="Gu Y."/>
            <person name="Xu Y."/>
        </authorList>
    </citation>
    <scope>NUCLEOTIDE SEQUENCE [LARGE SCALE GENOMIC DNA]</scope>
    <source>
        <strain evidence="2 3">LBM18003</strain>
    </source>
</reference>
<feature type="transmembrane region" description="Helical" evidence="1">
    <location>
        <begin position="48"/>
        <end position="71"/>
    </location>
</feature>
<evidence type="ECO:0000313" key="2">
    <source>
        <dbReference type="EMBL" id="QNO18710.1"/>
    </source>
</evidence>
<keyword evidence="1" id="KW-0812">Transmembrane</keyword>
<proteinExistence type="predicted"/>
<dbReference type="Proteomes" id="UP000516046">
    <property type="component" value="Chromosome"/>
</dbReference>
<feature type="transmembrane region" description="Helical" evidence="1">
    <location>
        <begin position="142"/>
        <end position="164"/>
    </location>
</feature>
<keyword evidence="1" id="KW-1133">Transmembrane helix</keyword>
<organism evidence="2 3">
    <name type="scientific">Caproicibacterium amylolyticum</name>
    <dbReference type="NCBI Taxonomy" id="2766537"/>
    <lineage>
        <taxon>Bacteria</taxon>
        <taxon>Bacillati</taxon>
        <taxon>Bacillota</taxon>
        <taxon>Clostridia</taxon>
        <taxon>Eubacteriales</taxon>
        <taxon>Oscillospiraceae</taxon>
        <taxon>Caproicibacterium</taxon>
    </lineage>
</organism>
<dbReference type="KEGG" id="caml:H6X83_03500"/>
<evidence type="ECO:0000313" key="3">
    <source>
        <dbReference type="Proteomes" id="UP000516046"/>
    </source>
</evidence>
<feature type="transmembrane region" description="Helical" evidence="1">
    <location>
        <begin position="83"/>
        <end position="103"/>
    </location>
</feature>
<keyword evidence="1" id="KW-0472">Membrane</keyword>
<dbReference type="PIRSF" id="PIRSF027391">
    <property type="entry name" value="Hpre_diP_synt_I"/>
    <property type="match status" value="1"/>
</dbReference>
<dbReference type="InterPro" id="IPR010898">
    <property type="entry name" value="Hpre_diP_synth_I"/>
</dbReference>
<accession>A0A7G9WJ48</accession>
<protein>
    <submittedName>
        <fullName evidence="2">Gx transporter family protein</fullName>
    </submittedName>
</protein>
<dbReference type="RefSeq" id="WP_212507778.1">
    <property type="nucleotide sequence ID" value="NZ_CP060696.1"/>
</dbReference>
<keyword evidence="3" id="KW-1185">Reference proteome</keyword>